<dbReference type="RefSeq" id="WP_148377739.1">
    <property type="nucleotide sequence ID" value="NZ_VSIY01000006.1"/>
</dbReference>
<feature type="transmembrane region" description="Helical" evidence="2">
    <location>
        <begin position="36"/>
        <end position="57"/>
    </location>
</feature>
<name>A0A5D0RKP4_9RHOB</name>
<feature type="domain" description="SPOR" evidence="3">
    <location>
        <begin position="255"/>
        <end position="340"/>
    </location>
</feature>
<evidence type="ECO:0000313" key="5">
    <source>
        <dbReference type="Proteomes" id="UP000322080"/>
    </source>
</evidence>
<organism evidence="4 5">
    <name type="scientific">Maritimibacter fusiformis</name>
    <dbReference type="NCBI Taxonomy" id="2603819"/>
    <lineage>
        <taxon>Bacteria</taxon>
        <taxon>Pseudomonadati</taxon>
        <taxon>Pseudomonadota</taxon>
        <taxon>Alphaproteobacteria</taxon>
        <taxon>Rhodobacterales</taxon>
        <taxon>Roseobacteraceae</taxon>
        <taxon>Maritimibacter</taxon>
    </lineage>
</organism>
<dbReference type="InterPro" id="IPR036680">
    <property type="entry name" value="SPOR-like_sf"/>
</dbReference>
<evidence type="ECO:0000313" key="4">
    <source>
        <dbReference type="EMBL" id="TYB81345.1"/>
    </source>
</evidence>
<evidence type="ECO:0000256" key="2">
    <source>
        <dbReference type="SAM" id="Phobius"/>
    </source>
</evidence>
<dbReference type="Gene3D" id="3.30.70.1070">
    <property type="entry name" value="Sporulation related repeat"/>
    <property type="match status" value="1"/>
</dbReference>
<reference evidence="4 5" key="1">
    <citation type="submission" date="2019-08" db="EMBL/GenBank/DDBJ databases">
        <title>Identification of a novel species of the genus Boseongicola.</title>
        <authorList>
            <person name="Zhang X.-Q."/>
        </authorList>
    </citation>
    <scope>NUCLEOTIDE SEQUENCE [LARGE SCALE GENOMIC DNA]</scope>
    <source>
        <strain evidence="4 5">HY14</strain>
    </source>
</reference>
<proteinExistence type="predicted"/>
<dbReference type="PROSITE" id="PS51724">
    <property type="entry name" value="SPOR"/>
    <property type="match status" value="1"/>
</dbReference>
<dbReference type="AlphaFoldDB" id="A0A5D0RKP4"/>
<accession>A0A5D0RKP4</accession>
<evidence type="ECO:0000256" key="1">
    <source>
        <dbReference type="SAM" id="MobiDB-lite"/>
    </source>
</evidence>
<dbReference type="EMBL" id="VSIY01000006">
    <property type="protein sequence ID" value="TYB81345.1"/>
    <property type="molecule type" value="Genomic_DNA"/>
</dbReference>
<feature type="region of interest" description="Disordered" evidence="1">
    <location>
        <begin position="1"/>
        <end position="27"/>
    </location>
</feature>
<keyword evidence="5" id="KW-1185">Reference proteome</keyword>
<gene>
    <name evidence="4" type="ORF">FVF75_09505</name>
</gene>
<dbReference type="GO" id="GO:0042834">
    <property type="term" value="F:peptidoglycan binding"/>
    <property type="evidence" value="ECO:0007669"/>
    <property type="project" value="InterPro"/>
</dbReference>
<comment type="caution">
    <text evidence="4">The sequence shown here is derived from an EMBL/GenBank/DDBJ whole genome shotgun (WGS) entry which is preliminary data.</text>
</comment>
<evidence type="ECO:0000259" key="3">
    <source>
        <dbReference type="PROSITE" id="PS51724"/>
    </source>
</evidence>
<feature type="compositionally biased region" description="Polar residues" evidence="1">
    <location>
        <begin position="15"/>
        <end position="24"/>
    </location>
</feature>
<keyword evidence="2" id="KW-1133">Transmembrane helix</keyword>
<dbReference type="Pfam" id="PF05036">
    <property type="entry name" value="SPOR"/>
    <property type="match status" value="1"/>
</dbReference>
<keyword evidence="2" id="KW-0472">Membrane</keyword>
<dbReference type="Proteomes" id="UP000322080">
    <property type="component" value="Unassembled WGS sequence"/>
</dbReference>
<protein>
    <submittedName>
        <fullName evidence="4">SPOR domain-containing protein</fullName>
    </submittedName>
</protein>
<dbReference type="InterPro" id="IPR007730">
    <property type="entry name" value="SPOR-like_dom"/>
</dbReference>
<sequence>MAAADWGGMNAGYPDSTTTTQSIPAASGASSGVGRALHVLGALLSVALIAGLGNWGYTLVMRDVTGIPVVRALEGPMRVQPDNPGGVAADYQGLAVNTIAAEGQAEGPTDSVTLAPAPVALAEEDRPAVSGAEVVAVPVAEADEMPAAAVESAEPDPMAVAMALAEAVSEGVAPLTGKEADLSMAETPEAPETPAADELAADIDRIPASVPGVTLSPRPAPRPAELVTRAALTPASSVAPVIESVSGAREVDPETIPTGTRLVQLGAFDSEEVARIEWDRLAGRFEDILDGKSRVIQRAQSGGKTFYRLRAMGFEDLSDARRFCAAMMAGQAPCIPVVTR</sequence>
<keyword evidence="2" id="KW-0812">Transmembrane</keyword>